<evidence type="ECO:0000256" key="1">
    <source>
        <dbReference type="ARBA" id="ARBA00006328"/>
    </source>
</evidence>
<organism evidence="4 5">
    <name type="scientific">Oidiodendron maius (strain Zn)</name>
    <dbReference type="NCBI Taxonomy" id="913774"/>
    <lineage>
        <taxon>Eukaryota</taxon>
        <taxon>Fungi</taxon>
        <taxon>Dikarya</taxon>
        <taxon>Ascomycota</taxon>
        <taxon>Pezizomycotina</taxon>
        <taxon>Leotiomycetes</taxon>
        <taxon>Leotiomycetes incertae sedis</taxon>
        <taxon>Myxotrichaceae</taxon>
        <taxon>Oidiodendron</taxon>
    </lineage>
</organism>
<sequence length="319" mass="34427">MTPILTVVGATGVQGGSVIDSALKVGGYKVRAITRNAGSEKAKALATRGVEVVTADLNDLASLVKAFQGSTAIFAVTDFFEPFASSGPEKAVETETAQGVNLAKAASQIPTLQHYIWSTLPNAKRISDGKWSVPHFDAKNVVDDYIKGDLGLFAKTTFLWVTFYASNYQFPMFTPNFVKSSGKHVQLQPTPASVPVLAMGDARVNVGIFVTSILAQPSLTHGKFVAAYVEKTTIGGLLETWGKAVGKPVVYVQTVSLDAFNEVWPMWGHEMGVMMNFWEDERENSWSGEVLLTKEDLGIKSGLVGVEQGFKNVDWSAVL</sequence>
<dbReference type="HOGENOM" id="CLU_007383_8_6_1"/>
<reference evidence="4 5" key="1">
    <citation type="submission" date="2014-04" db="EMBL/GenBank/DDBJ databases">
        <authorList>
            <consortium name="DOE Joint Genome Institute"/>
            <person name="Kuo A."/>
            <person name="Martino E."/>
            <person name="Perotto S."/>
            <person name="Kohler A."/>
            <person name="Nagy L.G."/>
            <person name="Floudas D."/>
            <person name="Copeland A."/>
            <person name="Barry K.W."/>
            <person name="Cichocki N."/>
            <person name="Veneault-Fourrey C."/>
            <person name="LaButti K."/>
            <person name="Lindquist E.A."/>
            <person name="Lipzen A."/>
            <person name="Lundell T."/>
            <person name="Morin E."/>
            <person name="Murat C."/>
            <person name="Sun H."/>
            <person name="Tunlid A."/>
            <person name="Henrissat B."/>
            <person name="Grigoriev I.V."/>
            <person name="Hibbett D.S."/>
            <person name="Martin F."/>
            <person name="Nordberg H.P."/>
            <person name="Cantor M.N."/>
            <person name="Hua S.X."/>
        </authorList>
    </citation>
    <scope>NUCLEOTIDE SEQUENCE [LARGE SCALE GENOMIC DNA]</scope>
    <source>
        <strain evidence="4 5">Zn</strain>
    </source>
</reference>
<dbReference type="InParanoid" id="A0A0C3GS31"/>
<comment type="similarity">
    <text evidence="1">Belongs to the NmrA-type oxidoreductase family.</text>
</comment>
<dbReference type="InterPro" id="IPR008030">
    <property type="entry name" value="NmrA-like"/>
</dbReference>
<evidence type="ECO:0000256" key="2">
    <source>
        <dbReference type="ARBA" id="ARBA00022857"/>
    </source>
</evidence>
<accession>A0A0C3GS31</accession>
<evidence type="ECO:0000313" key="5">
    <source>
        <dbReference type="Proteomes" id="UP000054321"/>
    </source>
</evidence>
<gene>
    <name evidence="4" type="ORF">OIDMADRAFT_46345</name>
</gene>
<dbReference type="OrthoDB" id="300709at2759"/>
<feature type="domain" description="NmrA-like" evidence="3">
    <location>
        <begin position="5"/>
        <end position="280"/>
    </location>
</feature>
<keyword evidence="5" id="KW-1185">Reference proteome</keyword>
<dbReference type="AlphaFoldDB" id="A0A0C3GS31"/>
<dbReference type="InterPro" id="IPR051164">
    <property type="entry name" value="NmrA-like_oxidored"/>
</dbReference>
<dbReference type="Pfam" id="PF05368">
    <property type="entry name" value="NmrA"/>
    <property type="match status" value="1"/>
</dbReference>
<dbReference type="GO" id="GO:0005634">
    <property type="term" value="C:nucleus"/>
    <property type="evidence" value="ECO:0007669"/>
    <property type="project" value="TreeGrafter"/>
</dbReference>
<dbReference type="Gene3D" id="3.90.25.10">
    <property type="entry name" value="UDP-galactose 4-epimerase, domain 1"/>
    <property type="match status" value="1"/>
</dbReference>
<dbReference type="Proteomes" id="UP000054321">
    <property type="component" value="Unassembled WGS sequence"/>
</dbReference>
<proteinExistence type="inferred from homology"/>
<dbReference type="PANTHER" id="PTHR42748:SF28">
    <property type="entry name" value="NMRA-LIKE DOMAIN-CONTAINING PROTEIN"/>
    <property type="match status" value="1"/>
</dbReference>
<dbReference type="InterPro" id="IPR036291">
    <property type="entry name" value="NAD(P)-bd_dom_sf"/>
</dbReference>
<name>A0A0C3GS31_OIDMZ</name>
<dbReference type="EMBL" id="KN832897">
    <property type="protein sequence ID" value="KIM93276.1"/>
    <property type="molecule type" value="Genomic_DNA"/>
</dbReference>
<dbReference type="STRING" id="913774.A0A0C3GS31"/>
<reference evidence="5" key="2">
    <citation type="submission" date="2015-01" db="EMBL/GenBank/DDBJ databases">
        <title>Evolutionary Origins and Diversification of the Mycorrhizal Mutualists.</title>
        <authorList>
            <consortium name="DOE Joint Genome Institute"/>
            <consortium name="Mycorrhizal Genomics Consortium"/>
            <person name="Kohler A."/>
            <person name="Kuo A."/>
            <person name="Nagy L.G."/>
            <person name="Floudas D."/>
            <person name="Copeland A."/>
            <person name="Barry K.W."/>
            <person name="Cichocki N."/>
            <person name="Veneault-Fourrey C."/>
            <person name="LaButti K."/>
            <person name="Lindquist E.A."/>
            <person name="Lipzen A."/>
            <person name="Lundell T."/>
            <person name="Morin E."/>
            <person name="Murat C."/>
            <person name="Riley R."/>
            <person name="Ohm R."/>
            <person name="Sun H."/>
            <person name="Tunlid A."/>
            <person name="Henrissat B."/>
            <person name="Grigoriev I.V."/>
            <person name="Hibbett D.S."/>
            <person name="Martin F."/>
        </authorList>
    </citation>
    <scope>NUCLEOTIDE SEQUENCE [LARGE SCALE GENOMIC DNA]</scope>
    <source>
        <strain evidence="5">Zn</strain>
    </source>
</reference>
<protein>
    <recommendedName>
        <fullName evidence="3">NmrA-like domain-containing protein</fullName>
    </recommendedName>
</protein>
<evidence type="ECO:0000313" key="4">
    <source>
        <dbReference type="EMBL" id="KIM93276.1"/>
    </source>
</evidence>
<dbReference type="Gene3D" id="3.40.50.720">
    <property type="entry name" value="NAD(P)-binding Rossmann-like Domain"/>
    <property type="match status" value="1"/>
</dbReference>
<dbReference type="CDD" id="cd05251">
    <property type="entry name" value="NmrA_like_SDR_a"/>
    <property type="match status" value="1"/>
</dbReference>
<dbReference type="SUPFAM" id="SSF51735">
    <property type="entry name" value="NAD(P)-binding Rossmann-fold domains"/>
    <property type="match status" value="1"/>
</dbReference>
<dbReference type="PANTHER" id="PTHR42748">
    <property type="entry name" value="NITROGEN METABOLITE REPRESSION PROTEIN NMRA FAMILY MEMBER"/>
    <property type="match status" value="1"/>
</dbReference>
<keyword evidence="2" id="KW-0521">NADP</keyword>
<evidence type="ECO:0000259" key="3">
    <source>
        <dbReference type="Pfam" id="PF05368"/>
    </source>
</evidence>